<feature type="transmembrane region" description="Helical" evidence="12">
    <location>
        <begin position="112"/>
        <end position="134"/>
    </location>
</feature>
<evidence type="ECO:0000256" key="12">
    <source>
        <dbReference type="SAM" id="Phobius"/>
    </source>
</evidence>
<feature type="transmembrane region" description="Helical" evidence="12">
    <location>
        <begin position="520"/>
        <end position="541"/>
    </location>
</feature>
<evidence type="ECO:0000256" key="9">
    <source>
        <dbReference type="ARBA" id="ARBA00023136"/>
    </source>
</evidence>
<dbReference type="InterPro" id="IPR011527">
    <property type="entry name" value="ABC1_TM_dom"/>
</dbReference>
<name>A0A6J8BP98_MYTCO</name>
<feature type="domain" description="ABC transmembrane type-1" evidence="14">
    <location>
        <begin position="303"/>
        <end position="498"/>
    </location>
</feature>
<dbReference type="CDD" id="cd18603">
    <property type="entry name" value="ABC_6TM_MRP1_2_3_6_D2_like"/>
    <property type="match status" value="1"/>
</dbReference>
<evidence type="ECO:0000313" key="15">
    <source>
        <dbReference type="EMBL" id="CAC5385161.1"/>
    </source>
</evidence>
<keyword evidence="8 12" id="KW-1133">Transmembrane helix</keyword>
<dbReference type="EC" id="7.6.2.3" evidence="10"/>
<protein>
    <recommendedName>
        <fullName evidence="10">ABC-type glutathione-S-conjugate transporter</fullName>
        <ecNumber evidence="10">7.6.2.3</ecNumber>
    </recommendedName>
</protein>
<evidence type="ECO:0000256" key="1">
    <source>
        <dbReference type="ARBA" id="ARBA00004128"/>
    </source>
</evidence>
<dbReference type="Gene3D" id="3.40.50.300">
    <property type="entry name" value="P-loop containing nucleotide triphosphate hydrolases"/>
    <property type="match status" value="1"/>
</dbReference>
<evidence type="ECO:0000256" key="8">
    <source>
        <dbReference type="ARBA" id="ARBA00022989"/>
    </source>
</evidence>
<feature type="transmembrane region" description="Helical" evidence="12">
    <location>
        <begin position="310"/>
        <end position="327"/>
    </location>
</feature>
<feature type="transmembrane region" description="Helical" evidence="12">
    <location>
        <begin position="902"/>
        <end position="929"/>
    </location>
</feature>
<sequence length="1218" mass="138037">MIQNSWINCGDGIHSHSTIVNNEHRHPKHLFNTQNLCGSPLKGVRYRGKDSNLTWDGDWPEFTECFQDTILVWITSGWIWITAPFYVIYLAKLSPTRCQWTLKTYTKLVLTVLLLALKSMCVVFAVSKVTNGWMKASVFAPILEGINLEYETELFEFVIFYLSFTFTAIQWILNSISETYQQSEDLNPEQKSSFLSRITFSWMTRLMMQGYKKPLTEDFVFHLKQRDTSQVAFSRFYNNWITECASASHEYETANHHYHLQEAESETTYLLVKSPPKNIKSKQHQTKPSLIKVLCRTFAVQLFIANIWKIVYDVTLFISPFLLKMLIDYTAASKHPEISSFTQEWKGYSLVAAFFVTILTQSLMFHQQSFWSMTLGMRVRSALMSAVYQKALRLTSEARQNSTVGEIVNLMSIDAQNIQDFISYFWVLWSSPLQSCFSLYFLYDTMGHSMWSGVGVLLVLIPLNGFVISKIHKLQAQQMKQKDERIKLLSEILNGIKVSLATFATYIFMSSDHYLDAKKAFVAISLFNILRVAISFAPMAINKTIKASVSFRRLNKYLNSKDLNPTNVVYNTSKDDAIVIEDGTFSWDPDGGKCFRNINITIPEKKLVAVVGHVGCGKSSLLSSILGDMTKVKGSVRVKGKISYVPQQAWIQNASVADNILFGCEMDQKKYNDVIDACALRADLDILPASDRTEIGEKGINLSGGQKQRISLARAVYHDTDIYLLDDPLSSVDSNVGKHIFEKVVGNTGLLSDKTRVLVTHGLRWLPFVDKIIVMVDGTISEIGTYEELLSHDGAFAQFLKIYIIETAEDEDDPEEEKIKTDISQRFISVGSGDNYDRLLETQTDDVKLLMKICESKRLRNGSKQSQESFVEVPVQKSKLTTDETTEEGHVRLSIFITYAKAIGLVLVGIILFVYALYQISSVLANIWLSQWTSDSVLTNRTVGKPDSNTYMAKNNYYLLVYGGFGIAQAVFVLIFIGIFMVRSITATKLLHERLLDSVIRSPMSFFDTTPIGRIVNRFSADTDTIDNDLPTTVQKWLECVFRVISTLVVISYSTPLFCAVIVPFGIAYFFLQRFYVATSRQLKRLQSKTRSPIYSHFSETISGANVIRAYGAEDSFIKTSNNRINLNQRFQYAIISANRWLGIRLEFFGNIIICSAALLAVLSRGSIEGAIVGLSISYALQMTDNLNWFVRMTSDLETNIVSVERVKEYTDISAEVS</sequence>
<keyword evidence="3" id="KW-0813">Transport</keyword>
<feature type="transmembrane region" description="Helical" evidence="12">
    <location>
        <begin position="449"/>
        <end position="468"/>
    </location>
</feature>
<dbReference type="Pfam" id="PF00005">
    <property type="entry name" value="ABC_tran"/>
    <property type="match status" value="1"/>
</dbReference>
<evidence type="ECO:0000256" key="2">
    <source>
        <dbReference type="ARBA" id="ARBA00009726"/>
    </source>
</evidence>
<dbReference type="SUPFAM" id="SSF90123">
    <property type="entry name" value="ABC transporter transmembrane region"/>
    <property type="match status" value="2"/>
</dbReference>
<dbReference type="SUPFAM" id="SSF52540">
    <property type="entry name" value="P-loop containing nucleoside triphosphate hydrolases"/>
    <property type="match status" value="1"/>
</dbReference>
<accession>A0A6J8BP98</accession>
<reference evidence="15 16" key="1">
    <citation type="submission" date="2020-06" db="EMBL/GenBank/DDBJ databases">
        <authorList>
            <person name="Li R."/>
            <person name="Bekaert M."/>
        </authorList>
    </citation>
    <scope>NUCLEOTIDE SEQUENCE [LARGE SCALE GENOMIC DNA]</scope>
    <source>
        <strain evidence="16">wild</strain>
    </source>
</reference>
<keyword evidence="4 12" id="KW-0812">Transmembrane</keyword>
<keyword evidence="6" id="KW-0547">Nucleotide-binding</keyword>
<feature type="transmembrane region" description="Helical" evidence="12">
    <location>
        <begin position="154"/>
        <end position="173"/>
    </location>
</feature>
<dbReference type="PROSITE" id="PS00211">
    <property type="entry name" value="ABC_TRANSPORTER_1"/>
    <property type="match status" value="1"/>
</dbReference>
<dbReference type="FunFam" id="1.20.1560.10:FF:000001">
    <property type="entry name" value="ATP-binding cassette subfamily C member 1"/>
    <property type="match status" value="1"/>
</dbReference>
<dbReference type="CDD" id="cd18595">
    <property type="entry name" value="ABC_6TM_MRP1_2_3_6_D1_like"/>
    <property type="match status" value="1"/>
</dbReference>
<dbReference type="GO" id="GO:0016887">
    <property type="term" value="F:ATP hydrolysis activity"/>
    <property type="evidence" value="ECO:0007669"/>
    <property type="project" value="InterPro"/>
</dbReference>
<evidence type="ECO:0000256" key="6">
    <source>
        <dbReference type="ARBA" id="ARBA00022741"/>
    </source>
</evidence>
<comment type="catalytic activity">
    <reaction evidence="11">
        <text>leukotriene C4(in) + ATP + H2O = leukotriene C4(out) + ADP + phosphate + H(+)</text>
        <dbReference type="Rhea" id="RHEA:38963"/>
        <dbReference type="ChEBI" id="CHEBI:15377"/>
        <dbReference type="ChEBI" id="CHEBI:15378"/>
        <dbReference type="ChEBI" id="CHEBI:30616"/>
        <dbReference type="ChEBI" id="CHEBI:43474"/>
        <dbReference type="ChEBI" id="CHEBI:57973"/>
        <dbReference type="ChEBI" id="CHEBI:456216"/>
    </reaction>
    <physiologicalReaction direction="left-to-right" evidence="11">
        <dbReference type="Rhea" id="RHEA:38964"/>
    </physiologicalReaction>
</comment>
<dbReference type="InterPro" id="IPR003593">
    <property type="entry name" value="AAA+_ATPase"/>
</dbReference>
<dbReference type="InterPro" id="IPR036640">
    <property type="entry name" value="ABC1_TM_sf"/>
</dbReference>
<dbReference type="PROSITE" id="PS50929">
    <property type="entry name" value="ABC_TM1F"/>
    <property type="match status" value="2"/>
</dbReference>
<dbReference type="Proteomes" id="UP000507470">
    <property type="component" value="Unassembled WGS sequence"/>
</dbReference>
<proteinExistence type="inferred from homology"/>
<dbReference type="InterPro" id="IPR017871">
    <property type="entry name" value="ABC_transporter-like_CS"/>
</dbReference>
<dbReference type="GO" id="GO:0005774">
    <property type="term" value="C:vacuolar membrane"/>
    <property type="evidence" value="ECO:0007669"/>
    <property type="project" value="UniProtKB-SubCell"/>
</dbReference>
<feature type="transmembrane region" description="Helical" evidence="12">
    <location>
        <begin position="957"/>
        <end position="982"/>
    </location>
</feature>
<evidence type="ECO:0000256" key="4">
    <source>
        <dbReference type="ARBA" id="ARBA00022692"/>
    </source>
</evidence>
<evidence type="ECO:0000259" key="14">
    <source>
        <dbReference type="PROSITE" id="PS50929"/>
    </source>
</evidence>
<keyword evidence="16" id="KW-1185">Reference proteome</keyword>
<dbReference type="Pfam" id="PF00664">
    <property type="entry name" value="ABC_membrane"/>
    <property type="match status" value="2"/>
</dbReference>
<evidence type="ECO:0000256" key="11">
    <source>
        <dbReference type="ARBA" id="ARBA00047523"/>
    </source>
</evidence>
<dbReference type="PANTHER" id="PTHR24223:SF443">
    <property type="entry name" value="MULTIDRUG-RESISTANCE LIKE PROTEIN 1, ISOFORM I"/>
    <property type="match status" value="1"/>
</dbReference>
<keyword evidence="5" id="KW-0677">Repeat</keyword>
<dbReference type="Gene3D" id="1.20.1560.10">
    <property type="entry name" value="ABC transporter type 1, transmembrane domain"/>
    <property type="match status" value="2"/>
</dbReference>
<feature type="domain" description="ABC transporter" evidence="13">
    <location>
        <begin position="578"/>
        <end position="802"/>
    </location>
</feature>
<feature type="transmembrane region" description="Helical" evidence="12">
    <location>
        <begin position="1044"/>
        <end position="1072"/>
    </location>
</feature>
<feature type="transmembrane region" description="Helical" evidence="12">
    <location>
        <begin position="70"/>
        <end position="91"/>
    </location>
</feature>
<evidence type="ECO:0000256" key="3">
    <source>
        <dbReference type="ARBA" id="ARBA00022448"/>
    </source>
</evidence>
<dbReference type="FunFam" id="3.40.50.300:FF:000293">
    <property type="entry name" value="ATP binding cassette subfamily C member 1"/>
    <property type="match status" value="1"/>
</dbReference>
<comment type="subcellular location">
    <subcellularLocation>
        <location evidence="1">Vacuole membrane</location>
        <topology evidence="1">Multi-pass membrane protein</topology>
    </subcellularLocation>
</comment>
<dbReference type="InterPro" id="IPR050173">
    <property type="entry name" value="ABC_transporter_C-like"/>
</dbReference>
<dbReference type="GO" id="GO:0005524">
    <property type="term" value="F:ATP binding"/>
    <property type="evidence" value="ECO:0007669"/>
    <property type="project" value="UniProtKB-KW"/>
</dbReference>
<evidence type="ECO:0000256" key="10">
    <source>
        <dbReference type="ARBA" id="ARBA00024220"/>
    </source>
</evidence>
<dbReference type="AlphaFoldDB" id="A0A6J8BP98"/>
<evidence type="ECO:0000313" key="16">
    <source>
        <dbReference type="Proteomes" id="UP000507470"/>
    </source>
</evidence>
<dbReference type="PROSITE" id="PS50893">
    <property type="entry name" value="ABC_TRANSPORTER_2"/>
    <property type="match status" value="1"/>
</dbReference>
<dbReference type="OrthoDB" id="6500128at2759"/>
<dbReference type="CDD" id="cd03250">
    <property type="entry name" value="ABCC_MRP_domain1"/>
    <property type="match status" value="1"/>
</dbReference>
<dbReference type="GO" id="GO:0015431">
    <property type="term" value="F:ABC-type glutathione S-conjugate transporter activity"/>
    <property type="evidence" value="ECO:0007669"/>
    <property type="project" value="UniProtKB-EC"/>
</dbReference>
<evidence type="ECO:0000256" key="7">
    <source>
        <dbReference type="ARBA" id="ARBA00022840"/>
    </source>
</evidence>
<feature type="transmembrane region" description="Helical" evidence="12">
    <location>
        <begin position="488"/>
        <end position="508"/>
    </location>
</feature>
<organism evidence="15 16">
    <name type="scientific">Mytilus coruscus</name>
    <name type="common">Sea mussel</name>
    <dbReference type="NCBI Taxonomy" id="42192"/>
    <lineage>
        <taxon>Eukaryota</taxon>
        <taxon>Metazoa</taxon>
        <taxon>Spiralia</taxon>
        <taxon>Lophotrochozoa</taxon>
        <taxon>Mollusca</taxon>
        <taxon>Bivalvia</taxon>
        <taxon>Autobranchia</taxon>
        <taxon>Pteriomorphia</taxon>
        <taxon>Mytilida</taxon>
        <taxon>Mytiloidea</taxon>
        <taxon>Mytilidae</taxon>
        <taxon>Mytilinae</taxon>
        <taxon>Mytilus</taxon>
    </lineage>
</organism>
<feature type="domain" description="ABC transmembrane type-1" evidence="14">
    <location>
        <begin position="910"/>
        <end position="1199"/>
    </location>
</feature>
<dbReference type="InterPro" id="IPR003439">
    <property type="entry name" value="ABC_transporter-like_ATP-bd"/>
</dbReference>
<gene>
    <name evidence="15" type="ORF">MCOR_20735</name>
</gene>
<keyword evidence="7" id="KW-0067">ATP-binding</keyword>
<feature type="transmembrane region" description="Helical" evidence="12">
    <location>
        <begin position="421"/>
        <end position="443"/>
    </location>
</feature>
<comment type="similarity">
    <text evidence="2">Belongs to the ABC transporter superfamily. ABCC family. Conjugate transporter (TC 3.A.1.208) subfamily.</text>
</comment>
<dbReference type="InterPro" id="IPR027417">
    <property type="entry name" value="P-loop_NTPase"/>
</dbReference>
<keyword evidence="9 12" id="KW-0472">Membrane</keyword>
<dbReference type="SMART" id="SM00382">
    <property type="entry name" value="AAA"/>
    <property type="match status" value="1"/>
</dbReference>
<dbReference type="EMBL" id="CACVKT020003689">
    <property type="protein sequence ID" value="CAC5385161.1"/>
    <property type="molecule type" value="Genomic_DNA"/>
</dbReference>
<evidence type="ECO:0000259" key="13">
    <source>
        <dbReference type="PROSITE" id="PS50893"/>
    </source>
</evidence>
<feature type="transmembrane region" description="Helical" evidence="12">
    <location>
        <begin position="347"/>
        <end position="365"/>
    </location>
</feature>
<evidence type="ECO:0000256" key="5">
    <source>
        <dbReference type="ARBA" id="ARBA00022737"/>
    </source>
</evidence>
<dbReference type="PANTHER" id="PTHR24223">
    <property type="entry name" value="ATP-BINDING CASSETTE SUB-FAMILY C"/>
    <property type="match status" value="1"/>
</dbReference>